<accession>A0A834WTN1</accession>
<evidence type="ECO:0000313" key="1">
    <source>
        <dbReference type="EMBL" id="KAF7832343.1"/>
    </source>
</evidence>
<dbReference type="EMBL" id="JAAIUW010000005">
    <property type="protein sequence ID" value="KAF7832343.1"/>
    <property type="molecule type" value="Genomic_DNA"/>
</dbReference>
<proteinExistence type="predicted"/>
<reference evidence="1" key="1">
    <citation type="submission" date="2020-09" db="EMBL/GenBank/DDBJ databases">
        <title>Genome-Enabled Discovery of Anthraquinone Biosynthesis in Senna tora.</title>
        <authorList>
            <person name="Kang S.-H."/>
            <person name="Pandey R.P."/>
            <person name="Lee C.-M."/>
            <person name="Sim J.-S."/>
            <person name="Jeong J.-T."/>
            <person name="Choi B.-S."/>
            <person name="Jung M."/>
            <person name="Ginzburg D."/>
            <person name="Zhao K."/>
            <person name="Won S.Y."/>
            <person name="Oh T.-J."/>
            <person name="Yu Y."/>
            <person name="Kim N.-H."/>
            <person name="Lee O.R."/>
            <person name="Lee T.-H."/>
            <person name="Bashyal P."/>
            <person name="Kim T.-S."/>
            <person name="Lee W.-H."/>
            <person name="Kawkins C."/>
            <person name="Kim C.-K."/>
            <person name="Kim J.S."/>
            <person name="Ahn B.O."/>
            <person name="Rhee S.Y."/>
            <person name="Sohng J.K."/>
        </authorList>
    </citation>
    <scope>NUCLEOTIDE SEQUENCE</scope>
    <source>
        <tissue evidence="1">Leaf</tissue>
    </source>
</reference>
<dbReference type="Proteomes" id="UP000634136">
    <property type="component" value="Unassembled WGS sequence"/>
</dbReference>
<gene>
    <name evidence="1" type="ORF">G2W53_014676</name>
</gene>
<organism evidence="1 2">
    <name type="scientific">Senna tora</name>
    <dbReference type="NCBI Taxonomy" id="362788"/>
    <lineage>
        <taxon>Eukaryota</taxon>
        <taxon>Viridiplantae</taxon>
        <taxon>Streptophyta</taxon>
        <taxon>Embryophyta</taxon>
        <taxon>Tracheophyta</taxon>
        <taxon>Spermatophyta</taxon>
        <taxon>Magnoliopsida</taxon>
        <taxon>eudicotyledons</taxon>
        <taxon>Gunneridae</taxon>
        <taxon>Pentapetalae</taxon>
        <taxon>rosids</taxon>
        <taxon>fabids</taxon>
        <taxon>Fabales</taxon>
        <taxon>Fabaceae</taxon>
        <taxon>Caesalpinioideae</taxon>
        <taxon>Cassia clade</taxon>
        <taxon>Senna</taxon>
    </lineage>
</organism>
<name>A0A834WTN1_9FABA</name>
<comment type="caution">
    <text evidence="1">The sequence shown here is derived from an EMBL/GenBank/DDBJ whole genome shotgun (WGS) entry which is preliminary data.</text>
</comment>
<sequence>MIAENAKNHSTVLRARTLLFFFFYDFAAQTSQHDFATSSSTILLRLKLGHAVGVGVE</sequence>
<evidence type="ECO:0000313" key="2">
    <source>
        <dbReference type="Proteomes" id="UP000634136"/>
    </source>
</evidence>
<dbReference type="AlphaFoldDB" id="A0A834WTN1"/>
<keyword evidence="2" id="KW-1185">Reference proteome</keyword>
<protein>
    <submittedName>
        <fullName evidence="1">Uncharacterized protein</fullName>
    </submittedName>
</protein>